<sequence>MKQICIMGLGYIGLPTSSILAAKGFSVLGVDVNPEVVETINQGKIHITEPDLDLFVKAAVGSGKLRAALAPEPSDVFIIAVPTPFKEGHRADLSYVEAATRAIVPVLRAGNLVILESTSPPRTCTGTIAPILTAAGFTVGRDIFLAHCPERVLPGQIMREVVENDRVIGGVTPECARRARDLYASFTTGQIFLTDATTAEMVKLVENSFRDVNIAFANELSIICESLGLNVWELISLANRHPRVNILRPGPGVGGHCIAVDPWFIVEACPQEARLIKMARLVNDDKPHHVVKKITAAAAKFKRPVIGLLGLSYKQDIDDLRESPAVEIARAVRQADLGELLVCEPYRQSHPEFELRPLAEVLARSDILVLLVPHQPFKAVDRELLKPKIVIDTCGIW</sequence>
<dbReference type="PANTHER" id="PTHR43491:SF1">
    <property type="entry name" value="UDP-N-ACETYL-D-MANNOSAMINE DEHYDROGENASE"/>
    <property type="match status" value="1"/>
</dbReference>
<dbReference type="NCBIfam" id="TIGR03026">
    <property type="entry name" value="NDP-sugDHase"/>
    <property type="match status" value="1"/>
</dbReference>
<evidence type="ECO:0000313" key="5">
    <source>
        <dbReference type="EMBL" id="RCK79609.1"/>
    </source>
</evidence>
<dbReference type="PANTHER" id="PTHR43491">
    <property type="entry name" value="UDP-N-ACETYL-D-MANNOSAMINE DEHYDROGENASE"/>
    <property type="match status" value="1"/>
</dbReference>
<dbReference type="GO" id="GO:0016628">
    <property type="term" value="F:oxidoreductase activity, acting on the CH-CH group of donors, NAD or NADP as acceptor"/>
    <property type="evidence" value="ECO:0007669"/>
    <property type="project" value="InterPro"/>
</dbReference>
<feature type="domain" description="UDP-glucose/GDP-mannose dehydrogenase C-terminal" evidence="4">
    <location>
        <begin position="307"/>
        <end position="396"/>
    </location>
</feature>
<dbReference type="SUPFAM" id="SSF51735">
    <property type="entry name" value="NAD(P)-binding Rossmann-fold domains"/>
    <property type="match status" value="1"/>
</dbReference>
<dbReference type="InterPro" id="IPR028359">
    <property type="entry name" value="UDP_ManNAc/GlcNAc_DH"/>
</dbReference>
<dbReference type="SMART" id="SM00984">
    <property type="entry name" value="UDPG_MGDP_dh_C"/>
    <property type="match status" value="1"/>
</dbReference>
<reference evidence="5 6" key="1">
    <citation type="submission" date="2018-05" db="EMBL/GenBank/DDBJ databases">
        <title>A metagenomic window into the 2 km-deep terrestrial subsurface aquifer revealed taxonomically and functionally diverse microbial community comprising novel uncultured bacterial lineages.</title>
        <authorList>
            <person name="Kadnikov V.V."/>
            <person name="Mardanov A.V."/>
            <person name="Beletsky A.V."/>
            <person name="Banks D."/>
            <person name="Pimenov N.V."/>
            <person name="Frank Y.A."/>
            <person name="Karnachuk O.V."/>
            <person name="Ravin N.V."/>
        </authorList>
    </citation>
    <scope>NUCLEOTIDE SEQUENCE [LARGE SCALE GENOMIC DNA]</scope>
    <source>
        <strain evidence="5">BY5</strain>
    </source>
</reference>
<dbReference type="InterPro" id="IPR014027">
    <property type="entry name" value="UDP-Glc/GDP-Man_DH_C"/>
</dbReference>
<dbReference type="InterPro" id="IPR014026">
    <property type="entry name" value="UDP-Glc/GDP-Man_DH_dimer"/>
</dbReference>
<dbReference type="SUPFAM" id="SSF52413">
    <property type="entry name" value="UDP-glucose/GDP-mannose dehydrogenase C-terminal domain"/>
    <property type="match status" value="1"/>
</dbReference>
<evidence type="ECO:0000256" key="2">
    <source>
        <dbReference type="ARBA" id="ARBA00023027"/>
    </source>
</evidence>
<evidence type="ECO:0000259" key="4">
    <source>
        <dbReference type="SMART" id="SM00984"/>
    </source>
</evidence>
<dbReference type="GO" id="GO:0016616">
    <property type="term" value="F:oxidoreductase activity, acting on the CH-OH group of donors, NAD or NADP as acceptor"/>
    <property type="evidence" value="ECO:0007669"/>
    <property type="project" value="InterPro"/>
</dbReference>
<organism evidence="5 6">
    <name type="scientific">Candidatus Ozemobacter sibiricus</name>
    <dbReference type="NCBI Taxonomy" id="2268124"/>
    <lineage>
        <taxon>Bacteria</taxon>
        <taxon>Candidatus Ozemobacteria</taxon>
        <taxon>Candidatus Ozemobacterales</taxon>
        <taxon>Candidatus Ozemobacteraceae</taxon>
        <taxon>Candidatus Ozemobacter</taxon>
    </lineage>
</organism>
<dbReference type="NCBIfam" id="NF008286">
    <property type="entry name" value="PRK11064.1"/>
    <property type="match status" value="1"/>
</dbReference>
<dbReference type="PIRSF" id="PIRSF500136">
    <property type="entry name" value="UDP_ManNAc_DH"/>
    <property type="match status" value="1"/>
</dbReference>
<dbReference type="Gene3D" id="3.40.50.720">
    <property type="entry name" value="NAD(P)-binding Rossmann-like Domain"/>
    <property type="match status" value="2"/>
</dbReference>
<dbReference type="InterPro" id="IPR001732">
    <property type="entry name" value="UDP-Glc/GDP-Man_DH_N"/>
</dbReference>
<dbReference type="Gene3D" id="1.20.5.100">
    <property type="entry name" value="Cytochrome c1, transmembrane anchor, C-terminal"/>
    <property type="match status" value="1"/>
</dbReference>
<dbReference type="PIRSF" id="PIRSF000124">
    <property type="entry name" value="UDPglc_GDPman_dh"/>
    <property type="match status" value="1"/>
</dbReference>
<protein>
    <submittedName>
        <fullName evidence="5">UDP-glucose dehydrogenase</fullName>
    </submittedName>
</protein>
<dbReference type="SUPFAM" id="SSF48179">
    <property type="entry name" value="6-phosphogluconate dehydrogenase C-terminal domain-like"/>
    <property type="match status" value="1"/>
</dbReference>
<dbReference type="InterPro" id="IPR017476">
    <property type="entry name" value="UDP-Glc/GDP-Man"/>
</dbReference>
<evidence type="ECO:0000256" key="3">
    <source>
        <dbReference type="PIRNR" id="PIRNR000124"/>
    </source>
</evidence>
<proteinExistence type="inferred from homology"/>
<evidence type="ECO:0000256" key="1">
    <source>
        <dbReference type="ARBA" id="ARBA00023002"/>
    </source>
</evidence>
<gene>
    <name evidence="5" type="ORF">OZSIB_4081</name>
</gene>
<dbReference type="AlphaFoldDB" id="A0A367ZPD5"/>
<comment type="caution">
    <text evidence="5">The sequence shown here is derived from an EMBL/GenBank/DDBJ whole genome shotgun (WGS) entry which is preliminary data.</text>
</comment>
<dbReference type="Proteomes" id="UP000252355">
    <property type="component" value="Unassembled WGS sequence"/>
</dbReference>
<dbReference type="GO" id="GO:0000271">
    <property type="term" value="P:polysaccharide biosynthetic process"/>
    <property type="evidence" value="ECO:0007669"/>
    <property type="project" value="InterPro"/>
</dbReference>
<dbReference type="InterPro" id="IPR036220">
    <property type="entry name" value="UDP-Glc/GDP-Man_DH_C_sf"/>
</dbReference>
<dbReference type="Pfam" id="PF00984">
    <property type="entry name" value="UDPG_MGDP_dh"/>
    <property type="match status" value="1"/>
</dbReference>
<keyword evidence="2" id="KW-0520">NAD</keyword>
<name>A0A367ZPD5_9BACT</name>
<dbReference type="InterPro" id="IPR008927">
    <property type="entry name" value="6-PGluconate_DH-like_C_sf"/>
</dbReference>
<dbReference type="GO" id="GO:0051287">
    <property type="term" value="F:NAD binding"/>
    <property type="evidence" value="ECO:0007669"/>
    <property type="project" value="InterPro"/>
</dbReference>
<dbReference type="EMBL" id="QOQW01000011">
    <property type="protein sequence ID" value="RCK79609.1"/>
    <property type="molecule type" value="Genomic_DNA"/>
</dbReference>
<keyword evidence="1" id="KW-0560">Oxidoreductase</keyword>
<dbReference type="Pfam" id="PF03721">
    <property type="entry name" value="UDPG_MGDP_dh_N"/>
    <property type="match status" value="1"/>
</dbReference>
<dbReference type="Pfam" id="PF03720">
    <property type="entry name" value="UDPG_MGDP_dh_C"/>
    <property type="match status" value="1"/>
</dbReference>
<comment type="similarity">
    <text evidence="3">Belongs to the UDP-glucose/GDP-mannose dehydrogenase family.</text>
</comment>
<dbReference type="InterPro" id="IPR036291">
    <property type="entry name" value="NAD(P)-bd_dom_sf"/>
</dbReference>
<evidence type="ECO:0000313" key="6">
    <source>
        <dbReference type="Proteomes" id="UP000252355"/>
    </source>
</evidence>
<accession>A0A367ZPD5</accession>